<evidence type="ECO:0000313" key="1">
    <source>
        <dbReference type="EMBL" id="QWU90182.1"/>
    </source>
</evidence>
<reference evidence="1 2" key="1">
    <citation type="submission" date="2021-06" db="EMBL/GenBank/DDBJ databases">
        <title>Candida outbreak in Lebanon.</title>
        <authorList>
            <person name="Finianos M."/>
        </authorList>
    </citation>
    <scope>NUCLEOTIDE SEQUENCE [LARGE SCALE GENOMIC DNA]</scope>
    <source>
        <strain evidence="1">CA3LBN</strain>
    </source>
</reference>
<evidence type="ECO:0000313" key="2">
    <source>
        <dbReference type="Proteomes" id="UP000825434"/>
    </source>
</evidence>
<sequence length="1200" mass="135060">MNSTSLHIIQRKKPHEGIILAVSYEMENRPSNYISHETFACRVDGELWGVSSLNLREVSPVPPDVLEEMKKNEGMSSFGKSLDLTDDRGRIVYCFTRMNQLLTNHFPFLKGSKKDSIVGIRCLQVRDDLVPLDVGVTPLRAKSSPDTSEKSGTLGISEDFVDIQKEDTINVELLATYKPPEQYELISPGNMVKSGSCLSDFVQLELKQTNTFFCSCHGDISINHITIILEEHSRFQHIASKGCCVTEDVQTVVLKDSSINNFISHTDFKNIGTGFFYFPKVSMYNCNLPNIGPTYSSNKCTRSYVIRFNIDLECGSKKCSKHISTTMEIAVATEVDSAEPILQIQKKQDVMLVEKFKLDSDLAQNAIQYCIARRDEMTLDMISFHISSVVEGDKALVIATLNTTDCYGMQSERKVKAIESSEVLALYPRKGVWTVNAAMLTTSIAGIPGRMFQVSRFVNVFDEFRFSNSYGSREGRYSFLSDYRGVLTAGPGMTLDSTMTFKFISSCRSFVSIYFSNLEVILGQQTVKLNKNCREAFHKEYKLHSEHAKHVSFREIDENGQKSFLFEGLLEGCKIPNVLPSTLSDCFNKSYKLNVSLEVHANALGSGGYLERIDCKVSEIPQDVLEEMKKNEGISRFGKWPDLTDDRGRIVYCFTRMNQLLTNHFPPSKDLKKDSLVGVRCLQIRDDLVPLDVGVTPLRARSSLNTSDRSYAPEAFVDVTVEKSIEVELLAKYKPPKQYELVSPGNLVKSGSFLKDFVQLELKSTNTFFCSCEGDVFIKHITIILEEHFRYQHLESKGCCVSEEVRTVVLKDSSINYSIFHADFENTVNGCSFVPKDLLHDCNLPNIGPSFSSNECTRGYAIRFDIDLECASKKCAQRIFTVMEIAVATEVDSSEPILQVHKKQDVTLVEKFPLNSNLAENAIQYCFKKRDEMKLDCISFHLSSVVEGDKALVIATLHTTDCYDMHSERKVKELESSEGLALYPRKGVWTVNAAVLTTSIAGIPGRMFQVSKFVNAFDDFRFSNNYGSREGCYFFSSDHRGVLMAGPGMTLDSTITFKFTSNQRPGTIYFSNLEVILGQQTVMLNKTCREAVHKEYKLHSRNGKRLSFREVDENGQKSFVFEGLLEGCKIPNVLPSTHSNDLHKGYKLNVSIEAHGVTLGSGGCMERIDCKVSESIEVLMGINECYRLVRKEGHEKTYIK</sequence>
<dbReference type="EMBL" id="CP076667">
    <property type="protein sequence ID" value="QWU90182.1"/>
    <property type="molecule type" value="Genomic_DNA"/>
</dbReference>
<accession>A0ABX8IAV1</accession>
<proteinExistence type="predicted"/>
<protein>
    <submittedName>
        <fullName evidence="1">Uncharacterized protein</fullName>
    </submittedName>
</protein>
<keyword evidence="2" id="KW-1185">Reference proteome</keyword>
<gene>
    <name evidence="1" type="ORF">CA3LBN_004543</name>
</gene>
<name>A0ABX8IAV1_9ASCO</name>
<dbReference type="Proteomes" id="UP000825434">
    <property type="component" value="Chromosome 7"/>
</dbReference>
<organism evidence="1 2">
    <name type="scientific">Candidozyma haemuli</name>
    <dbReference type="NCBI Taxonomy" id="45357"/>
    <lineage>
        <taxon>Eukaryota</taxon>
        <taxon>Fungi</taxon>
        <taxon>Dikarya</taxon>
        <taxon>Ascomycota</taxon>
        <taxon>Saccharomycotina</taxon>
        <taxon>Pichiomycetes</taxon>
        <taxon>Metschnikowiaceae</taxon>
        <taxon>Candidozyma</taxon>
    </lineage>
</organism>